<sequence>DGGVLAEIIFAADLCASSAPPGRPLKKELLLACCRRAQPCAACPGGSPAFARSSTEAKIIAACEAAWIRQISVLALAAPVPLLIANHGAIATFKDTPTLTPKSSKHIDLRDPYVGEAVATHRTTVIAVPIS</sequence>
<dbReference type="EMBL" id="JAEFCI010004569">
    <property type="protein sequence ID" value="KAG5460872.1"/>
    <property type="molecule type" value="Genomic_DNA"/>
</dbReference>
<keyword evidence="2" id="KW-1185">Reference proteome</keyword>
<comment type="caution">
    <text evidence="1">The sequence shown here is derived from an EMBL/GenBank/DDBJ whole genome shotgun (WGS) entry which is preliminary data.</text>
</comment>
<reference evidence="1 2" key="1">
    <citation type="journal article" name="Sci. Rep.">
        <title>Genome-scale phylogenetic analyses confirm Olpidium as the closest living zoosporic fungus to the non-flagellated, terrestrial fungi.</title>
        <authorList>
            <person name="Chang Y."/>
            <person name="Rochon D."/>
            <person name="Sekimoto S."/>
            <person name="Wang Y."/>
            <person name="Chovatia M."/>
            <person name="Sandor L."/>
            <person name="Salamov A."/>
            <person name="Grigoriev I.V."/>
            <person name="Stajich J.E."/>
            <person name="Spatafora J.W."/>
        </authorList>
    </citation>
    <scope>NUCLEOTIDE SEQUENCE [LARGE SCALE GENOMIC DNA]</scope>
    <source>
        <strain evidence="1">S191</strain>
    </source>
</reference>
<dbReference type="Proteomes" id="UP000673691">
    <property type="component" value="Unassembled WGS sequence"/>
</dbReference>
<feature type="non-terminal residue" evidence="1">
    <location>
        <position position="1"/>
    </location>
</feature>
<name>A0A8H7ZX46_9FUNG</name>
<organism evidence="1 2">
    <name type="scientific">Olpidium bornovanus</name>
    <dbReference type="NCBI Taxonomy" id="278681"/>
    <lineage>
        <taxon>Eukaryota</taxon>
        <taxon>Fungi</taxon>
        <taxon>Fungi incertae sedis</taxon>
        <taxon>Olpidiomycota</taxon>
        <taxon>Olpidiomycotina</taxon>
        <taxon>Olpidiomycetes</taxon>
        <taxon>Olpidiales</taxon>
        <taxon>Olpidiaceae</taxon>
        <taxon>Olpidium</taxon>
    </lineage>
</organism>
<accession>A0A8H7ZX46</accession>
<protein>
    <submittedName>
        <fullName evidence="1">Uncharacterized protein</fullName>
    </submittedName>
</protein>
<gene>
    <name evidence="1" type="ORF">BJ554DRAFT_7030</name>
</gene>
<evidence type="ECO:0000313" key="2">
    <source>
        <dbReference type="Proteomes" id="UP000673691"/>
    </source>
</evidence>
<evidence type="ECO:0000313" key="1">
    <source>
        <dbReference type="EMBL" id="KAG5460872.1"/>
    </source>
</evidence>
<proteinExistence type="predicted"/>
<dbReference type="AlphaFoldDB" id="A0A8H7ZX46"/>